<organism evidence="2">
    <name type="scientific">Tetraselmis sp. GSL018</name>
    <dbReference type="NCBI Taxonomy" id="582737"/>
    <lineage>
        <taxon>Eukaryota</taxon>
        <taxon>Viridiplantae</taxon>
        <taxon>Chlorophyta</taxon>
        <taxon>core chlorophytes</taxon>
        <taxon>Chlorodendrophyceae</taxon>
        <taxon>Chlorodendrales</taxon>
        <taxon>Chlorodendraceae</taxon>
        <taxon>Tetraselmis</taxon>
    </lineage>
</organism>
<proteinExistence type="predicted"/>
<feature type="compositionally biased region" description="Basic and acidic residues" evidence="1">
    <location>
        <begin position="122"/>
        <end position="132"/>
    </location>
</feature>
<accession>A0A061SIM9</accession>
<feature type="non-terminal residue" evidence="2">
    <location>
        <position position="1"/>
    </location>
</feature>
<dbReference type="AlphaFoldDB" id="A0A061SIM9"/>
<sequence>EGAEGLLRAPRRAWAALERSLGRAAAEAAGSGAAAPPQGPPAEAALAEAVVVLDDGVVPSVGSSDGALLRDAAQAAGLAGLPVLLALLGGEGHPADTLLRAESAESSHGLSGLPSRRIGAFGRRDDGQRGRGSEGTVLVSFGSDCAEGFLRWVRAELWDSAQAPPAKL</sequence>
<reference evidence="2" key="1">
    <citation type="submission" date="2014-05" db="EMBL/GenBank/DDBJ databases">
        <title>The transcriptome of the halophilic microalga Tetraselmis sp. GSL018 isolated from the Great Salt Lake, Utah.</title>
        <authorList>
            <person name="Jinkerson R.E."/>
            <person name="D'Adamo S."/>
            <person name="Posewitz M.C."/>
        </authorList>
    </citation>
    <scope>NUCLEOTIDE SEQUENCE</scope>
    <source>
        <strain evidence="2">GSL018</strain>
    </source>
</reference>
<feature type="region of interest" description="Disordered" evidence="1">
    <location>
        <begin position="106"/>
        <end position="133"/>
    </location>
</feature>
<evidence type="ECO:0000313" key="2">
    <source>
        <dbReference type="EMBL" id="JAC82561.1"/>
    </source>
</evidence>
<protein>
    <submittedName>
        <fullName evidence="2">Uncharacterized protein</fullName>
    </submittedName>
</protein>
<evidence type="ECO:0000256" key="1">
    <source>
        <dbReference type="SAM" id="MobiDB-lite"/>
    </source>
</evidence>
<name>A0A061SIM9_9CHLO</name>
<gene>
    <name evidence="2" type="ORF">TSPGSL018_5451</name>
</gene>
<dbReference type="EMBL" id="GBEZ01002501">
    <property type="protein sequence ID" value="JAC82561.1"/>
    <property type="molecule type" value="Transcribed_RNA"/>
</dbReference>